<accession>A0ABP8WB85</accession>
<dbReference type="EC" id="2.7.13.3" evidence="3"/>
<evidence type="ECO:0000256" key="4">
    <source>
        <dbReference type="ARBA" id="ARBA00022553"/>
    </source>
</evidence>
<dbReference type="InterPro" id="IPR036097">
    <property type="entry name" value="HisK_dim/P_sf"/>
</dbReference>
<evidence type="ECO:0000256" key="9">
    <source>
        <dbReference type="ARBA" id="ARBA00023012"/>
    </source>
</evidence>
<protein>
    <recommendedName>
        <fullName evidence="10">Sensor-like histidine kinase SenX3</fullName>
        <ecNumber evidence="3">2.7.13.3</ecNumber>
    </recommendedName>
</protein>
<evidence type="ECO:0000256" key="1">
    <source>
        <dbReference type="ARBA" id="ARBA00000085"/>
    </source>
</evidence>
<comment type="caution">
    <text evidence="12">The sequence shown here is derived from an EMBL/GenBank/DDBJ whole genome shotgun (WGS) entry which is preliminary data.</text>
</comment>
<dbReference type="PROSITE" id="PS50109">
    <property type="entry name" value="HIS_KIN"/>
    <property type="match status" value="1"/>
</dbReference>
<dbReference type="SMART" id="SM00387">
    <property type="entry name" value="HATPase_c"/>
    <property type="match status" value="1"/>
</dbReference>
<evidence type="ECO:0000256" key="8">
    <source>
        <dbReference type="ARBA" id="ARBA00022840"/>
    </source>
</evidence>
<dbReference type="CDD" id="cd00075">
    <property type="entry name" value="HATPase"/>
    <property type="match status" value="1"/>
</dbReference>
<gene>
    <name evidence="12" type="ORF">GCM10023226_23900</name>
</gene>
<keyword evidence="13" id="KW-1185">Reference proteome</keyword>
<dbReference type="Gene3D" id="3.30.450.40">
    <property type="match status" value="1"/>
</dbReference>
<name>A0ABP8WB85_9ACTN</name>
<organism evidence="12 13">
    <name type="scientific">Nocardioides nanhaiensis</name>
    <dbReference type="NCBI Taxonomy" id="1476871"/>
    <lineage>
        <taxon>Bacteria</taxon>
        <taxon>Bacillati</taxon>
        <taxon>Actinomycetota</taxon>
        <taxon>Actinomycetes</taxon>
        <taxon>Propionibacteriales</taxon>
        <taxon>Nocardioidaceae</taxon>
        <taxon>Nocardioides</taxon>
    </lineage>
</organism>
<evidence type="ECO:0000256" key="3">
    <source>
        <dbReference type="ARBA" id="ARBA00012438"/>
    </source>
</evidence>
<keyword evidence="6" id="KW-0547">Nucleotide-binding</keyword>
<dbReference type="InterPro" id="IPR003594">
    <property type="entry name" value="HATPase_dom"/>
</dbReference>
<dbReference type="InterPro" id="IPR005467">
    <property type="entry name" value="His_kinase_dom"/>
</dbReference>
<dbReference type="SUPFAM" id="SSF47384">
    <property type="entry name" value="Homodimeric domain of signal transducing histidine kinase"/>
    <property type="match status" value="1"/>
</dbReference>
<comment type="subcellular location">
    <subcellularLocation>
        <location evidence="2">Cell membrane</location>
    </subcellularLocation>
</comment>
<reference evidence="13" key="1">
    <citation type="journal article" date="2019" name="Int. J. Syst. Evol. Microbiol.">
        <title>The Global Catalogue of Microorganisms (GCM) 10K type strain sequencing project: providing services to taxonomists for standard genome sequencing and annotation.</title>
        <authorList>
            <consortium name="The Broad Institute Genomics Platform"/>
            <consortium name="The Broad Institute Genome Sequencing Center for Infectious Disease"/>
            <person name="Wu L."/>
            <person name="Ma J."/>
        </authorList>
    </citation>
    <scope>NUCLEOTIDE SEQUENCE [LARGE SCALE GENOMIC DNA]</scope>
    <source>
        <strain evidence="13">JCM 18127</strain>
    </source>
</reference>
<dbReference type="PANTHER" id="PTHR42878">
    <property type="entry name" value="TWO-COMPONENT HISTIDINE KINASE"/>
    <property type="match status" value="1"/>
</dbReference>
<dbReference type="RefSeq" id="WP_345266041.1">
    <property type="nucleotide sequence ID" value="NZ_BAABIM010000002.1"/>
</dbReference>
<dbReference type="InterPro" id="IPR003661">
    <property type="entry name" value="HisK_dim/P_dom"/>
</dbReference>
<keyword evidence="9" id="KW-0902">Two-component regulatory system</keyword>
<dbReference type="InterPro" id="IPR004358">
    <property type="entry name" value="Sig_transdc_His_kin-like_C"/>
</dbReference>
<evidence type="ECO:0000313" key="12">
    <source>
        <dbReference type="EMBL" id="GAA4685540.1"/>
    </source>
</evidence>
<dbReference type="Pfam" id="PF00512">
    <property type="entry name" value="HisKA"/>
    <property type="match status" value="1"/>
</dbReference>
<dbReference type="InterPro" id="IPR036890">
    <property type="entry name" value="HATPase_C_sf"/>
</dbReference>
<evidence type="ECO:0000313" key="13">
    <source>
        <dbReference type="Proteomes" id="UP001500621"/>
    </source>
</evidence>
<dbReference type="PANTHER" id="PTHR42878:SF7">
    <property type="entry name" value="SENSOR HISTIDINE KINASE GLRK"/>
    <property type="match status" value="1"/>
</dbReference>
<dbReference type="CDD" id="cd00082">
    <property type="entry name" value="HisKA"/>
    <property type="match status" value="1"/>
</dbReference>
<dbReference type="Proteomes" id="UP001500621">
    <property type="component" value="Unassembled WGS sequence"/>
</dbReference>
<dbReference type="EMBL" id="BAABIM010000002">
    <property type="protein sequence ID" value="GAA4685540.1"/>
    <property type="molecule type" value="Genomic_DNA"/>
</dbReference>
<dbReference type="SUPFAM" id="SSF55781">
    <property type="entry name" value="GAF domain-like"/>
    <property type="match status" value="1"/>
</dbReference>
<keyword evidence="7" id="KW-0418">Kinase</keyword>
<comment type="catalytic activity">
    <reaction evidence="1">
        <text>ATP + protein L-histidine = ADP + protein N-phospho-L-histidine.</text>
        <dbReference type="EC" id="2.7.13.3"/>
    </reaction>
</comment>
<dbReference type="PRINTS" id="PR00344">
    <property type="entry name" value="BCTRLSENSOR"/>
</dbReference>
<keyword evidence="8" id="KW-0067">ATP-binding</keyword>
<evidence type="ECO:0000256" key="5">
    <source>
        <dbReference type="ARBA" id="ARBA00022679"/>
    </source>
</evidence>
<dbReference type="InterPro" id="IPR003018">
    <property type="entry name" value="GAF"/>
</dbReference>
<evidence type="ECO:0000256" key="2">
    <source>
        <dbReference type="ARBA" id="ARBA00004236"/>
    </source>
</evidence>
<evidence type="ECO:0000259" key="11">
    <source>
        <dbReference type="PROSITE" id="PS50109"/>
    </source>
</evidence>
<evidence type="ECO:0000256" key="10">
    <source>
        <dbReference type="ARBA" id="ARBA00039401"/>
    </source>
</evidence>
<keyword evidence="5" id="KW-0808">Transferase</keyword>
<proteinExistence type="predicted"/>
<dbReference type="Gene3D" id="3.30.565.10">
    <property type="entry name" value="Histidine kinase-like ATPase, C-terminal domain"/>
    <property type="match status" value="1"/>
</dbReference>
<sequence length="574" mass="60820">MEGVLPAAAPEDVLLELEERSRHLLLEGLALIVDGLVVALPRARAGVVSTGLEPALLAHATSECDELDGPASPRPPSLEEVLARLAPTTAEGGGSAARLTPDLCVLPLRDRSGGVRARLFVASGDPGTPLTAVAVHALVTAYAAHAERELRGSLEQQQLDEQVRLAEAAREVVRRVTARMDLTASVPAVVTALREGFRVATVLVREYADGPGVRGQGTDPIPASAREVRIVRELCARLWATQRVLAVRPDDVQGAAVSAEEVAALRHFTDAAGIGSALLVPVGFRDRCTGQLTLGDVSPDRTWSPNESEMALEIGRDLGRAMRNASSFAREQRLTAEMRAVEAEKSSLIATVSHELRGPLAAIVGHLELLSTTGAGSDDLRRALAPMGRGTARLQRVINDLTLLSRVGDPAAPPPVAAVDLGRLGQEAVELQRATAQLAGVEIRTALADDVWVRGDAAELDRALSNLLANAVKYGREGGRVELGSTVHGEEVVVWCRDDGIGIAPEYLPHLFTEFYRAADPHALERKGTGLGLAIVQRIARRHGGRVEVSSRPGKGSEFRLYLRAAPAPVAPGA</sequence>
<dbReference type="SMART" id="SM00388">
    <property type="entry name" value="HisKA"/>
    <property type="match status" value="1"/>
</dbReference>
<dbReference type="InterPro" id="IPR029016">
    <property type="entry name" value="GAF-like_dom_sf"/>
</dbReference>
<dbReference type="Gene3D" id="1.10.287.130">
    <property type="match status" value="1"/>
</dbReference>
<feature type="domain" description="Histidine kinase" evidence="11">
    <location>
        <begin position="351"/>
        <end position="567"/>
    </location>
</feature>
<dbReference type="SUPFAM" id="SSF55874">
    <property type="entry name" value="ATPase domain of HSP90 chaperone/DNA topoisomerase II/histidine kinase"/>
    <property type="match status" value="1"/>
</dbReference>
<keyword evidence="4" id="KW-0597">Phosphoprotein</keyword>
<evidence type="ECO:0000256" key="6">
    <source>
        <dbReference type="ARBA" id="ARBA00022741"/>
    </source>
</evidence>
<dbReference type="InterPro" id="IPR050351">
    <property type="entry name" value="BphY/WalK/GraS-like"/>
</dbReference>
<dbReference type="Pfam" id="PF02518">
    <property type="entry name" value="HATPase_c"/>
    <property type="match status" value="1"/>
</dbReference>
<dbReference type="Pfam" id="PF01590">
    <property type="entry name" value="GAF"/>
    <property type="match status" value="1"/>
</dbReference>
<evidence type="ECO:0000256" key="7">
    <source>
        <dbReference type="ARBA" id="ARBA00022777"/>
    </source>
</evidence>